<dbReference type="EMBL" id="LN853689">
    <property type="protein sequence ID" value="CRY96485.1"/>
    <property type="molecule type" value="Genomic_DNA"/>
</dbReference>
<geneLocation type="plasmid" evidence="1">
    <name>pRGFK1108</name>
</geneLocation>
<accession>A0A0H5Q4W2</accession>
<organism evidence="1">
    <name type="scientific">uncultured prokaryote</name>
    <dbReference type="NCBI Taxonomy" id="198431"/>
    <lineage>
        <taxon>unclassified sequences</taxon>
        <taxon>environmental samples</taxon>
    </lineage>
</organism>
<proteinExistence type="predicted"/>
<evidence type="ECO:0000313" key="1">
    <source>
        <dbReference type="EMBL" id="CRY96485.1"/>
    </source>
</evidence>
<keyword evidence="1" id="KW-0614">Plasmid</keyword>
<reference evidence="1" key="1">
    <citation type="submission" date="2015-06" db="EMBL/GenBank/DDBJ databases">
        <authorList>
            <person name="Joergensen T."/>
        </authorList>
    </citation>
    <scope>NUCLEOTIDE SEQUENCE</scope>
    <source>
        <plasmid evidence="1">pRGFK1108</plasmid>
    </source>
</reference>
<name>A0A0H5Q4W2_9ZZZZ</name>
<sequence length="85" mass="9043">MGKTMKFGDIELAYLGNKQVVAVWGRERLLPGSLVDCEQGTLTAAEYVALHAVRTGRGGSAAVAIFCSHLDDLGEIESARTVALH</sequence>
<protein>
    <submittedName>
        <fullName evidence="1">Uncharacterized protein</fullName>
    </submittedName>
</protein>
<dbReference type="AlphaFoldDB" id="A0A0H5Q4W2"/>
<reference evidence="1" key="2">
    <citation type="submission" date="2015-07" db="EMBL/GenBank/DDBJ databases">
        <title>Plasmids, circular viruses and viroids from rat gut.</title>
        <authorList>
            <person name="Jorgensen T.J."/>
            <person name="Hansen M.A."/>
            <person name="Xu Z."/>
            <person name="Tabak M.A."/>
            <person name="Sorensen S.J."/>
            <person name="Hansen L.H."/>
        </authorList>
    </citation>
    <scope>NUCLEOTIDE SEQUENCE</scope>
    <source>
        <plasmid evidence="1">pRGFK1108</plasmid>
    </source>
</reference>